<feature type="chain" id="PRO_5035157679" evidence="4">
    <location>
        <begin position="25"/>
        <end position="424"/>
    </location>
</feature>
<dbReference type="InterPro" id="IPR007110">
    <property type="entry name" value="Ig-like_dom"/>
</dbReference>
<reference evidence="7" key="1">
    <citation type="submission" date="2025-08" db="UniProtKB">
        <authorList>
            <consortium name="RefSeq"/>
        </authorList>
    </citation>
    <scope>IDENTIFICATION</scope>
    <source>
        <strain evidence="7">Nigerian</strain>
        <tissue evidence="7">Liver and blood</tissue>
    </source>
</reference>
<dbReference type="InterPro" id="IPR029389">
    <property type="entry name" value="IZUMO"/>
</dbReference>
<dbReference type="RefSeq" id="XP_031761879.1">
    <property type="nucleotide sequence ID" value="XM_031906019.1"/>
</dbReference>
<evidence type="ECO:0000256" key="2">
    <source>
        <dbReference type="ARBA" id="ARBA00022729"/>
    </source>
</evidence>
<keyword evidence="3" id="KW-0472">Membrane</keyword>
<dbReference type="AlphaFoldDB" id="A0A8J1JVG6"/>
<dbReference type="Proteomes" id="UP000008143">
    <property type="component" value="Chromosome 7"/>
</dbReference>
<keyword evidence="3" id="KW-0812">Transmembrane</keyword>
<comment type="similarity">
    <text evidence="1">Belongs to the Izumo family.</text>
</comment>
<feature type="domain" description="Ig-like" evidence="5">
    <location>
        <begin position="207"/>
        <end position="296"/>
    </location>
</feature>
<evidence type="ECO:0000256" key="4">
    <source>
        <dbReference type="SAM" id="SignalP"/>
    </source>
</evidence>
<evidence type="ECO:0000313" key="7">
    <source>
        <dbReference type="RefSeq" id="XP_031761879.1"/>
    </source>
</evidence>
<dbReference type="AGR" id="Xenbase:XB-GENE-29098343"/>
<protein>
    <submittedName>
        <fullName evidence="7">Uncharacterized protein LOC116412245</fullName>
    </submittedName>
</protein>
<accession>A0A8J1JVG6</accession>
<gene>
    <name evidence="7 8" type="primary">LOC116412245</name>
</gene>
<dbReference type="Pfam" id="PF15005">
    <property type="entry name" value="IZUMO"/>
    <property type="match status" value="1"/>
</dbReference>
<evidence type="ECO:0000259" key="5">
    <source>
        <dbReference type="PROSITE" id="PS50835"/>
    </source>
</evidence>
<evidence type="ECO:0000313" key="8">
    <source>
        <dbReference type="Xenbase" id="XB-GENE-29098343"/>
    </source>
</evidence>
<name>A0A8J1JVG6_XENTR</name>
<sequence length="424" mass="48946">MFSYHFTKIFFILLFLFFIPILYTASPLSCLKCNKESEQITENFLKYLETTDWYSKNEQEMLKGFFSNGYNDIMSKYETRRLDHFGMTDLYETYRKMLISIEASGLTGKNLVNLMEMKIQELKVKVEAIFNSFENDRLCPNLKNDTNCGVMEQKIIDCHTCHHHTVLCVGGTNEHKCDEMVAKCPMCVCHGGSCYHKDTKKECNMCPGYTKCLNEVLHCATQKIEIQEGEDLGFECYFKFLASIEEDIEYVFDKRANFKIHPLKSDSIPYFIKHYATRQDSGHYTCTVRSKESKFPFAREDFIVEVVESGSRSMHLPHPTVMHIAAVTLGDVVQEEEDDYDTMLIVGAAVFIIVMFSIVFGSLYLVRARRKHLKDIGEWTEHMEDIKKAKLVVDILEFLNDKKKDAIEHFALSSAVRGGVDSEP</sequence>
<keyword evidence="3" id="KW-1133">Transmembrane helix</keyword>
<dbReference type="KEGG" id="xtr:116412245"/>
<proteinExistence type="inferred from homology"/>
<dbReference type="GeneID" id="116412245"/>
<evidence type="ECO:0000256" key="1">
    <source>
        <dbReference type="ARBA" id="ARBA00009633"/>
    </source>
</evidence>
<dbReference type="Xenbase" id="XB-GENE-29098343">
    <property type="gene designation" value="LOC116412245"/>
</dbReference>
<keyword evidence="2 4" id="KW-0732">Signal</keyword>
<keyword evidence="6" id="KW-1185">Reference proteome</keyword>
<dbReference type="OMA" id="TEHMEDI"/>
<evidence type="ECO:0000256" key="3">
    <source>
        <dbReference type="SAM" id="Phobius"/>
    </source>
</evidence>
<feature type="transmembrane region" description="Helical" evidence="3">
    <location>
        <begin position="343"/>
        <end position="366"/>
    </location>
</feature>
<organism evidence="6 7">
    <name type="scientific">Xenopus tropicalis</name>
    <name type="common">Western clawed frog</name>
    <name type="synonym">Silurana tropicalis</name>
    <dbReference type="NCBI Taxonomy" id="8364"/>
    <lineage>
        <taxon>Eukaryota</taxon>
        <taxon>Metazoa</taxon>
        <taxon>Chordata</taxon>
        <taxon>Craniata</taxon>
        <taxon>Vertebrata</taxon>
        <taxon>Euteleostomi</taxon>
        <taxon>Amphibia</taxon>
        <taxon>Batrachia</taxon>
        <taxon>Anura</taxon>
        <taxon>Pipoidea</taxon>
        <taxon>Pipidae</taxon>
        <taxon>Xenopodinae</taxon>
        <taxon>Xenopus</taxon>
        <taxon>Silurana</taxon>
    </lineage>
</organism>
<dbReference type="OrthoDB" id="9907157at2759"/>
<evidence type="ECO:0000313" key="6">
    <source>
        <dbReference type="Proteomes" id="UP000008143"/>
    </source>
</evidence>
<feature type="signal peptide" evidence="4">
    <location>
        <begin position="1"/>
        <end position="24"/>
    </location>
</feature>
<dbReference type="PROSITE" id="PS50835">
    <property type="entry name" value="IG_LIKE"/>
    <property type="match status" value="1"/>
</dbReference>